<sequence>MKATVFKTNQSSLGNSMIDQRKILAEVKNFTQELYQDKLDKIILFGSRARGDYRQDSDVDILIVLKNDFHYSQEIEKTSDFIAKLSLNYDMVISRSFTNSFDYRNSKTPFFLNVRREGIIL</sequence>
<dbReference type="HOGENOM" id="CLU_130257_3_0_3"/>
<dbReference type="GO" id="GO:0016779">
    <property type="term" value="F:nucleotidyltransferase activity"/>
    <property type="evidence" value="ECO:0007669"/>
    <property type="project" value="InterPro"/>
</dbReference>
<dbReference type="Pfam" id="PF01909">
    <property type="entry name" value="NTP_transf_2"/>
    <property type="match status" value="1"/>
</dbReference>
<dbReference type="Proteomes" id="UP000010480">
    <property type="component" value="Chromosome"/>
</dbReference>
<evidence type="ECO:0000313" key="2">
    <source>
        <dbReference type="EMBL" id="AFZ53307.1"/>
    </source>
</evidence>
<protein>
    <submittedName>
        <fullName evidence="2">DNA polymerase beta domain protein region</fullName>
    </submittedName>
</protein>
<dbReference type="RefSeq" id="WP_015219036.1">
    <property type="nucleotide sequence ID" value="NC_019776.1"/>
</dbReference>
<dbReference type="eggNOG" id="COG1708">
    <property type="taxonomic scope" value="Bacteria"/>
</dbReference>
<dbReference type="KEGG" id="can:Cyan10605_1187"/>
<evidence type="ECO:0000259" key="1">
    <source>
        <dbReference type="Pfam" id="PF01909"/>
    </source>
</evidence>
<dbReference type="InterPro" id="IPR043519">
    <property type="entry name" value="NT_sf"/>
</dbReference>
<gene>
    <name evidence="2" type="ordered locus">Cyan10605_1187</name>
</gene>
<keyword evidence="3" id="KW-1185">Reference proteome</keyword>
<dbReference type="EMBL" id="CP003947">
    <property type="protein sequence ID" value="AFZ53307.1"/>
    <property type="molecule type" value="Genomic_DNA"/>
</dbReference>
<proteinExistence type="predicted"/>
<reference evidence="3" key="1">
    <citation type="journal article" date="2013" name="Proc. Natl. Acad. Sci. U.S.A.">
        <title>Improving the coverage of the cyanobacterial phylum using diversity-driven genome sequencing.</title>
        <authorList>
            <person name="Shih P.M."/>
            <person name="Wu D."/>
            <person name="Latifi A."/>
            <person name="Axen S.D."/>
            <person name="Fewer D.P."/>
            <person name="Talla E."/>
            <person name="Calteau A."/>
            <person name="Cai F."/>
            <person name="Tandeau de Marsac N."/>
            <person name="Rippka R."/>
            <person name="Herdman M."/>
            <person name="Sivonen K."/>
            <person name="Coursin T."/>
            <person name="Laurent T."/>
            <person name="Goodwin L."/>
            <person name="Nolan M."/>
            <person name="Davenport K.W."/>
            <person name="Han C.S."/>
            <person name="Rubin E.M."/>
            <person name="Eisen J.A."/>
            <person name="Woyke T."/>
            <person name="Gugger M."/>
            <person name="Kerfeld C.A."/>
        </authorList>
    </citation>
    <scope>NUCLEOTIDE SEQUENCE [LARGE SCALE GENOMIC DNA]</scope>
    <source>
        <strain evidence="3">PCC 10605</strain>
    </source>
</reference>
<dbReference type="CDD" id="cd05403">
    <property type="entry name" value="NT_KNTase_like"/>
    <property type="match status" value="1"/>
</dbReference>
<accession>K9Z3J3</accession>
<dbReference type="SUPFAM" id="SSF81301">
    <property type="entry name" value="Nucleotidyltransferase"/>
    <property type="match status" value="1"/>
</dbReference>
<dbReference type="PANTHER" id="PTHR33933:SF1">
    <property type="entry name" value="PROTEIN ADENYLYLTRANSFERASE MNTA-RELATED"/>
    <property type="match status" value="1"/>
</dbReference>
<feature type="domain" description="Polymerase nucleotidyl transferase" evidence="1">
    <location>
        <begin position="25"/>
        <end position="97"/>
    </location>
</feature>
<dbReference type="InterPro" id="IPR002934">
    <property type="entry name" value="Polymerase_NTP_transf_dom"/>
</dbReference>
<dbReference type="PANTHER" id="PTHR33933">
    <property type="entry name" value="NUCLEOTIDYLTRANSFERASE"/>
    <property type="match status" value="1"/>
</dbReference>
<evidence type="ECO:0000313" key="3">
    <source>
        <dbReference type="Proteomes" id="UP000010480"/>
    </source>
</evidence>
<organism evidence="2 3">
    <name type="scientific">Cyanobacterium aponinum (strain PCC 10605)</name>
    <dbReference type="NCBI Taxonomy" id="755178"/>
    <lineage>
        <taxon>Bacteria</taxon>
        <taxon>Bacillati</taxon>
        <taxon>Cyanobacteriota</taxon>
        <taxon>Cyanophyceae</taxon>
        <taxon>Oscillatoriophycideae</taxon>
        <taxon>Chroococcales</taxon>
        <taxon>Geminocystaceae</taxon>
        <taxon>Cyanobacterium</taxon>
    </lineage>
</organism>
<dbReference type="AlphaFoldDB" id="K9Z3J3"/>
<dbReference type="InterPro" id="IPR052548">
    <property type="entry name" value="Type_VII_TA_antitoxin"/>
</dbReference>
<dbReference type="STRING" id="755178.Cyan10605_1187"/>
<dbReference type="Gene3D" id="3.30.460.10">
    <property type="entry name" value="Beta Polymerase, domain 2"/>
    <property type="match status" value="1"/>
</dbReference>
<name>K9Z3J3_CYAAP</name>